<sequence>MSKAKFAALDADGWLEFTANKSPKCPHCGDDFHIADNEAWFLYDENDTHEVECPSCEETFQVSSSASWCFSTDEQER</sequence>
<organism evidence="1 2">
    <name type="scientific">Rhizobium aethiopicum</name>
    <dbReference type="NCBI Taxonomy" id="1138170"/>
    <lineage>
        <taxon>Bacteria</taxon>
        <taxon>Pseudomonadati</taxon>
        <taxon>Pseudomonadota</taxon>
        <taxon>Alphaproteobacteria</taxon>
        <taxon>Hyphomicrobiales</taxon>
        <taxon>Rhizobiaceae</taxon>
        <taxon>Rhizobium/Agrobacterium group</taxon>
        <taxon>Rhizobium</taxon>
    </lineage>
</organism>
<dbReference type="Proteomes" id="UP000524492">
    <property type="component" value="Unassembled WGS sequence"/>
</dbReference>
<evidence type="ECO:0000313" key="1">
    <source>
        <dbReference type="EMBL" id="MBB4192824.1"/>
    </source>
</evidence>
<dbReference type="AlphaFoldDB" id="A0A7W6MHH9"/>
<proteinExistence type="predicted"/>
<dbReference type="RefSeq" id="WP_184457123.1">
    <property type="nucleotide sequence ID" value="NZ_JACIFV010000009.1"/>
</dbReference>
<accession>A0A7W6MHH9</accession>
<gene>
    <name evidence="1" type="ORF">GGD53_002984</name>
</gene>
<comment type="caution">
    <text evidence="1">The sequence shown here is derived from an EMBL/GenBank/DDBJ whole genome shotgun (WGS) entry which is preliminary data.</text>
</comment>
<evidence type="ECO:0000313" key="2">
    <source>
        <dbReference type="Proteomes" id="UP000524492"/>
    </source>
</evidence>
<protein>
    <submittedName>
        <fullName evidence="1">Putative Zn-finger protein</fullName>
    </submittedName>
</protein>
<keyword evidence="2" id="KW-1185">Reference proteome</keyword>
<dbReference type="EMBL" id="JACIFV010000009">
    <property type="protein sequence ID" value="MBB4192824.1"/>
    <property type="molecule type" value="Genomic_DNA"/>
</dbReference>
<dbReference type="Gene3D" id="2.20.28.160">
    <property type="match status" value="1"/>
</dbReference>
<reference evidence="1 2" key="1">
    <citation type="submission" date="2020-08" db="EMBL/GenBank/DDBJ databases">
        <title>Genomic Encyclopedia of Type Strains, Phase IV (KMG-V): Genome sequencing to study the core and pangenomes of soil and plant-associated prokaryotes.</title>
        <authorList>
            <person name="Whitman W."/>
        </authorList>
    </citation>
    <scope>NUCLEOTIDE SEQUENCE [LARGE SCALE GENOMIC DNA]</scope>
    <source>
        <strain evidence="1 2">SEMIA 4074</strain>
    </source>
</reference>
<name>A0A7W6MHH9_9HYPH</name>